<protein>
    <submittedName>
        <fullName evidence="1">Uncharacterized protein</fullName>
    </submittedName>
</protein>
<sequence>MQHGAENHEVLETVSMPKLTPTTRNKLYSTVAQAQRLSQRIQRGVRVTSLLRMFSCSPRQGVSSPGYTELCLLLGV</sequence>
<evidence type="ECO:0000313" key="2">
    <source>
        <dbReference type="Proteomes" id="UP000291343"/>
    </source>
</evidence>
<keyword evidence="2" id="KW-1185">Reference proteome</keyword>
<dbReference type="EMBL" id="QKKF02012262">
    <property type="protein sequence ID" value="RZF43707.1"/>
    <property type="molecule type" value="Genomic_DNA"/>
</dbReference>
<organism evidence="1 2">
    <name type="scientific">Laodelphax striatellus</name>
    <name type="common">Small brown planthopper</name>
    <name type="synonym">Delphax striatella</name>
    <dbReference type="NCBI Taxonomy" id="195883"/>
    <lineage>
        <taxon>Eukaryota</taxon>
        <taxon>Metazoa</taxon>
        <taxon>Ecdysozoa</taxon>
        <taxon>Arthropoda</taxon>
        <taxon>Hexapoda</taxon>
        <taxon>Insecta</taxon>
        <taxon>Pterygota</taxon>
        <taxon>Neoptera</taxon>
        <taxon>Paraneoptera</taxon>
        <taxon>Hemiptera</taxon>
        <taxon>Auchenorrhyncha</taxon>
        <taxon>Fulgoroidea</taxon>
        <taxon>Delphacidae</taxon>
        <taxon>Criomorphinae</taxon>
        <taxon>Laodelphax</taxon>
    </lineage>
</organism>
<proteinExistence type="predicted"/>
<dbReference type="AlphaFoldDB" id="A0A482XDD2"/>
<dbReference type="InParanoid" id="A0A482XDD2"/>
<reference evidence="1 2" key="1">
    <citation type="journal article" date="2017" name="Gigascience">
        <title>Genome sequence of the small brown planthopper, Laodelphax striatellus.</title>
        <authorList>
            <person name="Zhu J."/>
            <person name="Jiang F."/>
            <person name="Wang X."/>
            <person name="Yang P."/>
            <person name="Bao Y."/>
            <person name="Zhao W."/>
            <person name="Wang W."/>
            <person name="Lu H."/>
            <person name="Wang Q."/>
            <person name="Cui N."/>
            <person name="Li J."/>
            <person name="Chen X."/>
            <person name="Luo L."/>
            <person name="Yu J."/>
            <person name="Kang L."/>
            <person name="Cui F."/>
        </authorList>
    </citation>
    <scope>NUCLEOTIDE SEQUENCE [LARGE SCALE GENOMIC DNA]</scope>
    <source>
        <strain evidence="1">Lst14</strain>
    </source>
</reference>
<evidence type="ECO:0000313" key="1">
    <source>
        <dbReference type="EMBL" id="RZF43707.1"/>
    </source>
</evidence>
<dbReference type="Proteomes" id="UP000291343">
    <property type="component" value="Unassembled WGS sequence"/>
</dbReference>
<name>A0A482XDD2_LAOST</name>
<gene>
    <name evidence="1" type="ORF">LSTR_LSTR015246</name>
</gene>
<accession>A0A482XDD2</accession>
<comment type="caution">
    <text evidence="1">The sequence shown here is derived from an EMBL/GenBank/DDBJ whole genome shotgun (WGS) entry which is preliminary data.</text>
</comment>